<dbReference type="SUPFAM" id="SSF47781">
    <property type="entry name" value="RuvA domain 2-like"/>
    <property type="match status" value="1"/>
</dbReference>
<dbReference type="PANTHER" id="PTHR36928:SF1">
    <property type="entry name" value="PHOSPHATASE YCDX-RELATED"/>
    <property type="match status" value="1"/>
</dbReference>
<evidence type="ECO:0000256" key="8">
    <source>
        <dbReference type="ARBA" id="ARBA00022679"/>
    </source>
</evidence>
<feature type="domain" description="Helix-hairpin-helix DNA-binding motif class 1" evidence="22">
    <location>
        <begin position="54"/>
        <end position="73"/>
    </location>
</feature>
<dbReference type="InterPro" id="IPR010996">
    <property type="entry name" value="HHH_MUS81"/>
</dbReference>
<evidence type="ECO:0000256" key="9">
    <source>
        <dbReference type="ARBA" id="ARBA00022695"/>
    </source>
</evidence>
<comment type="subcellular location">
    <subcellularLocation>
        <location evidence="2">Cytoplasm</location>
    </subcellularLocation>
</comment>
<dbReference type="SMART" id="SM00481">
    <property type="entry name" value="POLIIIAc"/>
    <property type="match status" value="1"/>
</dbReference>
<dbReference type="InterPro" id="IPR003141">
    <property type="entry name" value="Pol/His_phosphatase_N"/>
</dbReference>
<dbReference type="InterPro" id="IPR047967">
    <property type="entry name" value="PolX_PHP"/>
</dbReference>
<dbReference type="InterPro" id="IPR002008">
    <property type="entry name" value="DNA_pol_X_beta-like"/>
</dbReference>
<keyword evidence="10" id="KW-0235">DNA replication</keyword>
<dbReference type="GO" id="GO:0140078">
    <property type="term" value="F:class I DNA-(apurinic or apyrimidinic site) endonuclease activity"/>
    <property type="evidence" value="ECO:0007669"/>
    <property type="project" value="UniProtKB-EC"/>
</dbReference>
<evidence type="ECO:0000313" key="26">
    <source>
        <dbReference type="Proteomes" id="UP000178869"/>
    </source>
</evidence>
<keyword evidence="6" id="KW-0488">Methylation</keyword>
<dbReference type="Gene3D" id="1.10.150.20">
    <property type="entry name" value="5' to 3' exonuclease, C-terminal subdomain"/>
    <property type="match status" value="1"/>
</dbReference>
<dbReference type="InterPro" id="IPR027421">
    <property type="entry name" value="DNA_pol_lamdba_lyase_dom_sf"/>
</dbReference>
<comment type="catalytic activity">
    <reaction evidence="21">
        <text>DNA(n) + a 2'-deoxyribonucleoside 5'-triphosphate = DNA(n+1) + diphosphate</text>
        <dbReference type="Rhea" id="RHEA:22508"/>
        <dbReference type="Rhea" id="RHEA-COMP:17339"/>
        <dbReference type="Rhea" id="RHEA-COMP:17340"/>
        <dbReference type="ChEBI" id="CHEBI:33019"/>
        <dbReference type="ChEBI" id="CHEBI:61560"/>
        <dbReference type="ChEBI" id="CHEBI:173112"/>
        <dbReference type="EC" id="2.7.7.7"/>
    </reaction>
</comment>
<evidence type="ECO:0000256" key="4">
    <source>
        <dbReference type="ARBA" id="ARBA00012720"/>
    </source>
</evidence>
<dbReference type="GO" id="GO:0005829">
    <property type="term" value="C:cytosol"/>
    <property type="evidence" value="ECO:0007669"/>
    <property type="project" value="TreeGrafter"/>
</dbReference>
<dbReference type="SUPFAM" id="SSF47802">
    <property type="entry name" value="DNA polymerase beta, N-terminal domain-like"/>
    <property type="match status" value="1"/>
</dbReference>
<dbReference type="GO" id="GO:0008270">
    <property type="term" value="F:zinc ion binding"/>
    <property type="evidence" value="ECO:0007669"/>
    <property type="project" value="TreeGrafter"/>
</dbReference>
<dbReference type="CDD" id="cd07436">
    <property type="entry name" value="PHP_PolX"/>
    <property type="match status" value="1"/>
</dbReference>
<dbReference type="Pfam" id="PF14716">
    <property type="entry name" value="HHH_8"/>
    <property type="match status" value="1"/>
</dbReference>
<evidence type="ECO:0000256" key="19">
    <source>
        <dbReference type="ARBA" id="ARBA00044678"/>
    </source>
</evidence>
<gene>
    <name evidence="25" type="ORF">A2828_01815</name>
</gene>
<dbReference type="InterPro" id="IPR003583">
    <property type="entry name" value="Hlx-hairpin-Hlx_DNA-bd_motif"/>
</dbReference>
<dbReference type="EMBL" id="MHSR01000013">
    <property type="protein sequence ID" value="OHA46774.1"/>
    <property type="molecule type" value="Genomic_DNA"/>
</dbReference>
<evidence type="ECO:0000256" key="7">
    <source>
        <dbReference type="ARBA" id="ARBA00022634"/>
    </source>
</evidence>
<evidence type="ECO:0000256" key="6">
    <source>
        <dbReference type="ARBA" id="ARBA00022481"/>
    </source>
</evidence>
<dbReference type="PRINTS" id="PR00869">
    <property type="entry name" value="DNAPOLX"/>
</dbReference>
<evidence type="ECO:0000256" key="13">
    <source>
        <dbReference type="ARBA" id="ARBA00022932"/>
    </source>
</evidence>
<dbReference type="InterPro" id="IPR002054">
    <property type="entry name" value="DNA-dir_DNA_pol_X"/>
</dbReference>
<dbReference type="CDD" id="cd00141">
    <property type="entry name" value="NT_POLXc"/>
    <property type="match status" value="1"/>
</dbReference>
<feature type="domain" description="Helix-hairpin-helix DNA-binding motif class 1" evidence="22">
    <location>
        <begin position="94"/>
        <end position="113"/>
    </location>
</feature>
<dbReference type="NCBIfam" id="NF006375">
    <property type="entry name" value="PRK08609.1"/>
    <property type="match status" value="1"/>
</dbReference>
<dbReference type="PRINTS" id="PR00870">
    <property type="entry name" value="DNAPOLXBETA"/>
</dbReference>
<feature type="domain" description="DNA-directed DNA polymerase X" evidence="24">
    <location>
        <begin position="2"/>
        <end position="319"/>
    </location>
</feature>
<dbReference type="Proteomes" id="UP000178869">
    <property type="component" value="Unassembled WGS sequence"/>
</dbReference>
<comment type="catalytic activity">
    <reaction evidence="18">
        <text>2'-deoxyribonucleotide-(2'-deoxyribose 5'-phosphate)-2'-deoxyribonucleotide-DNA = a 3'-end 2'-deoxyribonucleotide-(2,3-dehydro-2,3-deoxyribose 5'-phosphate)-DNA + a 5'-end 5'-phospho-2'-deoxyribonucleoside-DNA + H(+)</text>
        <dbReference type="Rhea" id="RHEA:66592"/>
        <dbReference type="Rhea" id="RHEA-COMP:13180"/>
        <dbReference type="Rhea" id="RHEA-COMP:16897"/>
        <dbReference type="Rhea" id="RHEA-COMP:17067"/>
        <dbReference type="ChEBI" id="CHEBI:15378"/>
        <dbReference type="ChEBI" id="CHEBI:136412"/>
        <dbReference type="ChEBI" id="CHEBI:157695"/>
        <dbReference type="ChEBI" id="CHEBI:167181"/>
        <dbReference type="EC" id="4.2.99.18"/>
    </reaction>
</comment>
<dbReference type="EC" id="4.2.99.18" evidence="4"/>
<dbReference type="GO" id="GO:0003677">
    <property type="term" value="F:DNA binding"/>
    <property type="evidence" value="ECO:0007669"/>
    <property type="project" value="InterPro"/>
</dbReference>
<feature type="domain" description="Helix-hairpin-helix DNA-binding motif class 1" evidence="22">
    <location>
        <begin position="129"/>
        <end position="148"/>
    </location>
</feature>
<dbReference type="Pfam" id="PF14520">
    <property type="entry name" value="HHH_5"/>
    <property type="match status" value="1"/>
</dbReference>
<dbReference type="InterPro" id="IPR010994">
    <property type="entry name" value="RuvA_2-like"/>
</dbReference>
<evidence type="ECO:0000256" key="15">
    <source>
        <dbReference type="ARBA" id="ARBA00023204"/>
    </source>
</evidence>
<reference evidence="25 26" key="1">
    <citation type="journal article" date="2016" name="Nat. Commun.">
        <title>Thousands of microbial genomes shed light on interconnected biogeochemical processes in an aquifer system.</title>
        <authorList>
            <person name="Anantharaman K."/>
            <person name="Brown C.T."/>
            <person name="Hug L.A."/>
            <person name="Sharon I."/>
            <person name="Castelle C.J."/>
            <person name="Probst A.J."/>
            <person name="Thomas B.C."/>
            <person name="Singh A."/>
            <person name="Wilkins M.J."/>
            <person name="Karaoz U."/>
            <person name="Brodie E.L."/>
            <person name="Williams K.H."/>
            <person name="Hubbard S.S."/>
            <person name="Banfield J.F."/>
        </authorList>
    </citation>
    <scope>NUCLEOTIDE SEQUENCE [LARGE SCALE GENOMIC DNA]</scope>
</reference>
<keyword evidence="12" id="KW-0832">Ubl conjugation</keyword>
<dbReference type="Pfam" id="PF14791">
    <property type="entry name" value="DNA_pol_B_thumb"/>
    <property type="match status" value="1"/>
</dbReference>
<evidence type="ECO:0000256" key="1">
    <source>
        <dbReference type="ARBA" id="ARBA00001946"/>
    </source>
</evidence>
<evidence type="ECO:0000259" key="23">
    <source>
        <dbReference type="SMART" id="SM00481"/>
    </source>
</evidence>
<dbReference type="InterPro" id="IPR037160">
    <property type="entry name" value="DNA_Pol_thumb_sf"/>
</dbReference>
<keyword evidence="15" id="KW-0234">DNA repair</keyword>
<evidence type="ECO:0000256" key="2">
    <source>
        <dbReference type="ARBA" id="ARBA00004496"/>
    </source>
</evidence>
<evidence type="ECO:0000256" key="10">
    <source>
        <dbReference type="ARBA" id="ARBA00022705"/>
    </source>
</evidence>
<keyword evidence="13" id="KW-0239">DNA-directed DNA polymerase</keyword>
<dbReference type="InterPro" id="IPR043519">
    <property type="entry name" value="NT_sf"/>
</dbReference>
<evidence type="ECO:0000256" key="18">
    <source>
        <dbReference type="ARBA" id="ARBA00044632"/>
    </source>
</evidence>
<dbReference type="Pfam" id="PF02811">
    <property type="entry name" value="PHP"/>
    <property type="match status" value="1"/>
</dbReference>
<feature type="domain" description="Polymerase/histidinol phosphatase N-terminal" evidence="23">
    <location>
        <begin position="343"/>
        <end position="422"/>
    </location>
</feature>
<evidence type="ECO:0000256" key="5">
    <source>
        <dbReference type="ARBA" id="ARBA00020020"/>
    </source>
</evidence>
<dbReference type="InterPro" id="IPR016195">
    <property type="entry name" value="Pol/histidinol_Pase-like"/>
</dbReference>
<comment type="catalytic activity">
    <reaction evidence="19">
        <text>a 5'-end 2'-deoxyribose-2'-deoxyribonucleotide-DNA = (2E,4S)-4-hydroxypenten-2-al-5-phosphate + a 5'-end 5'-phospho-2'-deoxyribonucleoside-DNA + H(+)</text>
        <dbReference type="Rhea" id="RHEA:76255"/>
        <dbReference type="Rhea" id="RHEA-COMP:13180"/>
        <dbReference type="Rhea" id="RHEA-COMP:18657"/>
        <dbReference type="ChEBI" id="CHEBI:15378"/>
        <dbReference type="ChEBI" id="CHEBI:136412"/>
        <dbReference type="ChEBI" id="CHEBI:195194"/>
        <dbReference type="ChEBI" id="CHEBI:195195"/>
    </reaction>
</comment>
<dbReference type="InterPro" id="IPR050243">
    <property type="entry name" value="PHP_phosphatase"/>
</dbReference>
<dbReference type="FunFam" id="3.20.20.140:FF:000047">
    <property type="entry name" value="PHP domain-containing protein"/>
    <property type="match status" value="1"/>
</dbReference>
<keyword evidence="8" id="KW-0808">Transferase</keyword>
<evidence type="ECO:0000256" key="16">
    <source>
        <dbReference type="ARBA" id="ARBA00035717"/>
    </source>
</evidence>
<dbReference type="AlphaFoldDB" id="A0A1G2PEK5"/>
<evidence type="ECO:0000256" key="3">
    <source>
        <dbReference type="ARBA" id="ARBA00012417"/>
    </source>
</evidence>
<comment type="caution">
    <text evidence="25">The sequence shown here is derived from an EMBL/GenBank/DDBJ whole genome shotgun (WGS) entry which is preliminary data.</text>
</comment>
<dbReference type="SUPFAM" id="SSF89550">
    <property type="entry name" value="PHP domain-like"/>
    <property type="match status" value="1"/>
</dbReference>
<keyword evidence="9" id="KW-0548">Nucleotidyltransferase</keyword>
<dbReference type="Gene3D" id="3.30.460.10">
    <property type="entry name" value="Beta Polymerase, domain 2"/>
    <property type="match status" value="1"/>
</dbReference>
<organism evidence="25 26">
    <name type="scientific">Candidatus Terrybacteria bacterium RIFCSPHIGHO2_01_FULL_43_35</name>
    <dbReference type="NCBI Taxonomy" id="1802361"/>
    <lineage>
        <taxon>Bacteria</taxon>
        <taxon>Candidatus Terryibacteriota</taxon>
    </lineage>
</organism>
<name>A0A1G2PEK5_9BACT</name>
<dbReference type="GO" id="GO:0006281">
    <property type="term" value="P:DNA repair"/>
    <property type="evidence" value="ECO:0007669"/>
    <property type="project" value="UniProtKB-KW"/>
</dbReference>
<evidence type="ECO:0000259" key="22">
    <source>
        <dbReference type="SMART" id="SM00278"/>
    </source>
</evidence>
<dbReference type="SUPFAM" id="SSF81301">
    <property type="entry name" value="Nucleotidyltransferase"/>
    <property type="match status" value="1"/>
</dbReference>
<dbReference type="SMART" id="SM00278">
    <property type="entry name" value="HhH1"/>
    <property type="match status" value="3"/>
</dbReference>
<dbReference type="Gene3D" id="3.30.210.10">
    <property type="entry name" value="DNA polymerase, thumb domain"/>
    <property type="match status" value="1"/>
</dbReference>
<dbReference type="InterPro" id="IPR022312">
    <property type="entry name" value="DNA_pol_X"/>
</dbReference>
<dbReference type="InterPro" id="IPR022311">
    <property type="entry name" value="PolX-like"/>
</dbReference>
<keyword evidence="7" id="KW-0237">DNA synthesis</keyword>
<evidence type="ECO:0000256" key="21">
    <source>
        <dbReference type="ARBA" id="ARBA00049244"/>
    </source>
</evidence>
<evidence type="ECO:0000256" key="11">
    <source>
        <dbReference type="ARBA" id="ARBA00022763"/>
    </source>
</evidence>
<dbReference type="EC" id="2.7.7.7" evidence="3"/>
<dbReference type="InterPro" id="IPR004013">
    <property type="entry name" value="PHP_dom"/>
</dbReference>
<dbReference type="Gene3D" id="3.20.20.140">
    <property type="entry name" value="Metal-dependent hydrolases"/>
    <property type="match status" value="1"/>
</dbReference>
<protein>
    <recommendedName>
        <fullName evidence="5">DNA polymerase beta</fullName>
        <ecNumber evidence="3">2.7.7.7</ecNumber>
        <ecNumber evidence="4">4.2.99.18</ecNumber>
    </recommendedName>
    <alternativeName>
        <fullName evidence="16">5'-deoxyribose-phosphate lyase</fullName>
    </alternativeName>
    <alternativeName>
        <fullName evidence="17">AP lyase</fullName>
    </alternativeName>
</protein>
<dbReference type="Gene3D" id="1.10.150.110">
    <property type="entry name" value="DNA polymerase beta, N-terminal domain-like"/>
    <property type="match status" value="1"/>
</dbReference>
<dbReference type="GO" id="GO:0003887">
    <property type="term" value="F:DNA-directed DNA polymerase activity"/>
    <property type="evidence" value="ECO:0007669"/>
    <property type="project" value="UniProtKB-KW"/>
</dbReference>
<evidence type="ECO:0000256" key="12">
    <source>
        <dbReference type="ARBA" id="ARBA00022843"/>
    </source>
</evidence>
<evidence type="ECO:0000256" key="17">
    <source>
        <dbReference type="ARBA" id="ARBA00035726"/>
    </source>
</evidence>
<evidence type="ECO:0000256" key="20">
    <source>
        <dbReference type="ARBA" id="ARBA00045548"/>
    </source>
</evidence>
<keyword evidence="14" id="KW-0915">Sodium</keyword>
<comment type="function">
    <text evidence="20">Repair polymerase that plays a key role in base-excision repair. During this process, the damaged base is excised by specific DNA glycosylases, the DNA backbone is nicked at the abasic site by an apurinic/apyrimidic (AP) endonuclease, and POLB removes 5'-deoxyribose-phosphate from the preincised AP site acting as a 5'-deoxyribose-phosphate lyase (5'-dRP lyase); through its DNA polymerase activity, it adds one nucleotide to the 3' end of the arising single-nucleotide gap. Conducts 'gap-filling' DNA synthesis in a stepwise distributive fashion rather than in a processive fashion as for other DNA polymerases. It is also able to cleave sugar-phosphate bonds 3' to an intact AP site, acting as an AP lyase.</text>
</comment>
<evidence type="ECO:0000256" key="14">
    <source>
        <dbReference type="ARBA" id="ARBA00023053"/>
    </source>
</evidence>
<sequence length="576" mass="64960">MVTNQEIARILYQIAEFLEMKNVPFKPRAYEKSARVVESLEEPVEEIYKKSGLKGLEEIPGVGISIASKVVELVKTGHLKYYQELKKEIPVDVEALSAIEGVGPKMIITLYKKLGIRNVADLEKAAKTGKIRKLEHFGEKTEQKIVKGIEFHKKHGGRFLLGEVLPLALSIRDRLRKLSQVELIEIVGSIRRRKETVGDGDFLVVSSSPDKVMDYFVSMPEVIHVYAKGGTKTMVRLKNGLDLDLRVVPRESFGAALNYFTGNKDHNVTLRQLAIKRGLKLSEYGVFGGKKGDKYICGRTEEEIYKILDLEYIEPELRESTGEIEAARQAKLPKLVGYDDLMGDLQVQSNWTDGEDSIEDLARAALKLGHKYIAITDHTKRLAMTHGLDERRLLKQMAEIDRINTKFKDISILKGTECDILKDGSLDLPNKILAKLDVVGVSVHSYFNMSRHDMTKRIIKAISNPHVDIFFHPTGRIINKRAPYEVDMDEVIAAAKRTGTVLEANAYWQRLDLKDEYIRKAVSAGVKIAIDSDAHSIAGLNVLHYGIAQARRGWTEKRSVINTYPLKQMLKALKDK</sequence>
<dbReference type="GO" id="GO:0042578">
    <property type="term" value="F:phosphoric ester hydrolase activity"/>
    <property type="evidence" value="ECO:0007669"/>
    <property type="project" value="TreeGrafter"/>
</dbReference>
<accession>A0A1G2PEK5</accession>
<comment type="cofactor">
    <cofactor evidence="1">
        <name>Mg(2+)</name>
        <dbReference type="ChEBI" id="CHEBI:18420"/>
    </cofactor>
</comment>
<evidence type="ECO:0000259" key="24">
    <source>
        <dbReference type="SMART" id="SM00483"/>
    </source>
</evidence>
<evidence type="ECO:0000313" key="25">
    <source>
        <dbReference type="EMBL" id="OHA46774.1"/>
    </source>
</evidence>
<dbReference type="SMART" id="SM00483">
    <property type="entry name" value="POLXc"/>
    <property type="match status" value="1"/>
</dbReference>
<dbReference type="PIRSF" id="PIRSF005047">
    <property type="entry name" value="UCP005047_YshC"/>
    <property type="match status" value="1"/>
</dbReference>
<dbReference type="InterPro" id="IPR029398">
    <property type="entry name" value="PolB_thumb"/>
</dbReference>
<keyword evidence="11" id="KW-0227">DNA damage</keyword>
<proteinExistence type="predicted"/>
<dbReference type="PANTHER" id="PTHR36928">
    <property type="entry name" value="PHOSPHATASE YCDX-RELATED"/>
    <property type="match status" value="1"/>
</dbReference>